<dbReference type="GO" id="GO:0000272">
    <property type="term" value="P:polysaccharide catabolic process"/>
    <property type="evidence" value="ECO:0007669"/>
    <property type="project" value="InterPro"/>
</dbReference>
<dbReference type="AlphaFoldDB" id="A0A5C5ZMJ5"/>
<accession>A0A5C5ZMJ5</accession>
<dbReference type="EMBL" id="SJPQ01000002">
    <property type="protein sequence ID" value="TWT88207.1"/>
    <property type="molecule type" value="Genomic_DNA"/>
</dbReference>
<feature type="chain" id="PRO_5023085816" evidence="1">
    <location>
        <begin position="25"/>
        <end position="337"/>
    </location>
</feature>
<dbReference type="InterPro" id="IPR018247">
    <property type="entry name" value="EF_Hand_1_Ca_BS"/>
</dbReference>
<dbReference type="InterPro" id="IPR001695">
    <property type="entry name" value="Lysyl_oxidase"/>
</dbReference>
<name>A0A5C5ZMJ5_9BACT</name>
<evidence type="ECO:0000256" key="1">
    <source>
        <dbReference type="SAM" id="SignalP"/>
    </source>
</evidence>
<sequence length="337" mass="35456" precursor="true">MAFALRTVSFALALLLGFAGVAPAGLAPPTPLLPDLVPIADEALNYMYGGEVDLTSEPGRVLYRFDGVIANLGDGPFQIYEETTTDPLTQAVYQDVLNEEGGFERRHMATFVGYEPGPFGHLHFEPIARYDLRLVTPGGGVGPVVATQWKTSHAVVDSVAVDTSLPAAPPLPAYTNVNANPLGVSVGYADFYGRNIPAQRLDLTGVASGEYWLEVTVDPLGYALETDETNNTNRILVDLVLPQPTPLPGDYNGNGAVDAADFTVWRDALGTTGLTPFAGADGDGSGVIDQADYGVWASHFGEQPPPPAHTAPEPAATTAALLALAALALRRATAVSR</sequence>
<dbReference type="GO" id="GO:0005507">
    <property type="term" value="F:copper ion binding"/>
    <property type="evidence" value="ECO:0007669"/>
    <property type="project" value="InterPro"/>
</dbReference>
<keyword evidence="3" id="KW-1185">Reference proteome</keyword>
<reference evidence="2 3" key="1">
    <citation type="submission" date="2019-02" db="EMBL/GenBank/DDBJ databases">
        <title>Deep-cultivation of Planctomycetes and their phenomic and genomic characterization uncovers novel biology.</title>
        <authorList>
            <person name="Wiegand S."/>
            <person name="Jogler M."/>
            <person name="Boedeker C."/>
            <person name="Pinto D."/>
            <person name="Vollmers J."/>
            <person name="Rivas-Marin E."/>
            <person name="Kohn T."/>
            <person name="Peeters S.H."/>
            <person name="Heuer A."/>
            <person name="Rast P."/>
            <person name="Oberbeckmann S."/>
            <person name="Bunk B."/>
            <person name="Jeske O."/>
            <person name="Meyerdierks A."/>
            <person name="Storesund J.E."/>
            <person name="Kallscheuer N."/>
            <person name="Luecker S."/>
            <person name="Lage O.M."/>
            <person name="Pohl T."/>
            <person name="Merkel B.J."/>
            <person name="Hornburger P."/>
            <person name="Mueller R.-W."/>
            <person name="Bruemmer F."/>
            <person name="Labrenz M."/>
            <person name="Spormann A.M."/>
            <person name="Op Den Camp H."/>
            <person name="Overmann J."/>
            <person name="Amann R."/>
            <person name="Jetten M.S.M."/>
            <person name="Mascher T."/>
            <person name="Medema M.H."/>
            <person name="Devos D.P."/>
            <person name="Kaster A.-K."/>
            <person name="Ovreas L."/>
            <person name="Rohde M."/>
            <person name="Galperin M.Y."/>
            <person name="Jogler C."/>
        </authorList>
    </citation>
    <scope>NUCLEOTIDE SEQUENCE [LARGE SCALE GENOMIC DNA]</scope>
    <source>
        <strain evidence="2 3">Mal64</strain>
    </source>
</reference>
<gene>
    <name evidence="2" type="ORF">Mal64_16860</name>
</gene>
<dbReference type="GO" id="GO:0016641">
    <property type="term" value="F:oxidoreductase activity, acting on the CH-NH2 group of donors, oxygen as acceptor"/>
    <property type="evidence" value="ECO:0007669"/>
    <property type="project" value="InterPro"/>
</dbReference>
<protein>
    <submittedName>
        <fullName evidence="2">Lysyl oxidase</fullName>
    </submittedName>
</protein>
<dbReference type="OrthoDB" id="284043at2"/>
<proteinExistence type="predicted"/>
<dbReference type="SUPFAM" id="SSF63446">
    <property type="entry name" value="Type I dockerin domain"/>
    <property type="match status" value="1"/>
</dbReference>
<dbReference type="Proteomes" id="UP000315440">
    <property type="component" value="Unassembled WGS sequence"/>
</dbReference>
<dbReference type="Pfam" id="PF01186">
    <property type="entry name" value="Lysyl_oxidase"/>
    <property type="match status" value="1"/>
</dbReference>
<dbReference type="PROSITE" id="PS00018">
    <property type="entry name" value="EF_HAND_1"/>
    <property type="match status" value="2"/>
</dbReference>
<dbReference type="RefSeq" id="WP_146399066.1">
    <property type="nucleotide sequence ID" value="NZ_SJPQ01000002.1"/>
</dbReference>
<evidence type="ECO:0000313" key="3">
    <source>
        <dbReference type="Proteomes" id="UP000315440"/>
    </source>
</evidence>
<keyword evidence="1" id="KW-0732">Signal</keyword>
<organism evidence="2 3">
    <name type="scientific">Pseudobythopirellula maris</name>
    <dbReference type="NCBI Taxonomy" id="2527991"/>
    <lineage>
        <taxon>Bacteria</taxon>
        <taxon>Pseudomonadati</taxon>
        <taxon>Planctomycetota</taxon>
        <taxon>Planctomycetia</taxon>
        <taxon>Pirellulales</taxon>
        <taxon>Lacipirellulaceae</taxon>
        <taxon>Pseudobythopirellula</taxon>
    </lineage>
</organism>
<comment type="caution">
    <text evidence="2">The sequence shown here is derived from an EMBL/GenBank/DDBJ whole genome shotgun (WGS) entry which is preliminary data.</text>
</comment>
<dbReference type="InterPro" id="IPR036439">
    <property type="entry name" value="Dockerin_dom_sf"/>
</dbReference>
<feature type="signal peptide" evidence="1">
    <location>
        <begin position="1"/>
        <end position="24"/>
    </location>
</feature>
<dbReference type="Gene3D" id="1.10.1330.10">
    <property type="entry name" value="Dockerin domain"/>
    <property type="match status" value="1"/>
</dbReference>
<evidence type="ECO:0000313" key="2">
    <source>
        <dbReference type="EMBL" id="TWT88207.1"/>
    </source>
</evidence>